<dbReference type="AlphaFoldDB" id="A0AA86M931"/>
<evidence type="ECO:0000313" key="3">
    <source>
        <dbReference type="Proteomes" id="UP001329151"/>
    </source>
</evidence>
<keyword evidence="3" id="KW-1185">Reference proteome</keyword>
<sequence length="134" mass="14453">MKKALLIACIAAMPTLVSAQAGGVTLNIDNQSPLSKWGRWTSAENGGLGYGFKLNQERGRAPMSAQWSSGDWVFKLSREEGSKRPDLFFGLKVAESQLQTTSLGCMSDSGSSVGRNTNRYSSTLCGVQLDMNLQ</sequence>
<organism evidence="2 3">
    <name type="scientific">Limnobacter thiooxidans</name>
    <dbReference type="NCBI Taxonomy" id="131080"/>
    <lineage>
        <taxon>Bacteria</taxon>
        <taxon>Pseudomonadati</taxon>
        <taxon>Pseudomonadota</taxon>
        <taxon>Betaproteobacteria</taxon>
        <taxon>Burkholderiales</taxon>
        <taxon>Burkholderiaceae</taxon>
        <taxon>Limnobacter</taxon>
    </lineage>
</organism>
<dbReference type="EMBL" id="AP028947">
    <property type="protein sequence ID" value="BET27149.1"/>
    <property type="molecule type" value="Genomic_DNA"/>
</dbReference>
<evidence type="ECO:0000313" key="2">
    <source>
        <dbReference type="EMBL" id="BET27149.1"/>
    </source>
</evidence>
<dbReference type="RefSeq" id="WP_130557744.1">
    <property type="nucleotide sequence ID" value="NZ_AP028947.1"/>
</dbReference>
<gene>
    <name evidence="2" type="ORF">RGQ30_26500</name>
</gene>
<evidence type="ECO:0000256" key="1">
    <source>
        <dbReference type="SAM" id="SignalP"/>
    </source>
</evidence>
<protein>
    <submittedName>
        <fullName evidence="2">Uncharacterized protein</fullName>
    </submittedName>
</protein>
<dbReference type="KEGG" id="lto:RGQ30_26500"/>
<proteinExistence type="predicted"/>
<feature type="chain" id="PRO_5045429650" evidence="1">
    <location>
        <begin position="20"/>
        <end position="134"/>
    </location>
</feature>
<feature type="signal peptide" evidence="1">
    <location>
        <begin position="1"/>
        <end position="19"/>
    </location>
</feature>
<keyword evidence="1" id="KW-0732">Signal</keyword>
<dbReference type="Proteomes" id="UP001329151">
    <property type="component" value="Chromosome"/>
</dbReference>
<reference evidence="2 3" key="1">
    <citation type="submission" date="2023-10" db="EMBL/GenBank/DDBJ databases">
        <title>Complete Genome Sequence of Limnobacter thiooxidans CS-K2T, Isolated from freshwater lake sediments in Bavaria, Germany.</title>
        <authorList>
            <person name="Naruki M."/>
            <person name="Watanabe A."/>
            <person name="Warashina T."/>
            <person name="Morita T."/>
            <person name="Arakawa K."/>
        </authorList>
    </citation>
    <scope>NUCLEOTIDE SEQUENCE [LARGE SCALE GENOMIC DNA]</scope>
    <source>
        <strain evidence="2 3">CS-K2</strain>
    </source>
</reference>
<accession>A0AA86M931</accession>
<name>A0AA86M931_9BURK</name>